<evidence type="ECO:0000256" key="4">
    <source>
        <dbReference type="ARBA" id="ARBA00022989"/>
    </source>
</evidence>
<evidence type="ECO:0000256" key="3">
    <source>
        <dbReference type="ARBA" id="ARBA00022692"/>
    </source>
</evidence>
<keyword evidence="2" id="KW-1003">Cell membrane</keyword>
<keyword evidence="8" id="KW-1185">Reference proteome</keyword>
<comment type="caution">
    <text evidence="7">The sequence shown here is derived from an EMBL/GenBank/DDBJ whole genome shotgun (WGS) entry which is preliminary data.</text>
</comment>
<sequence length="393" mass="43625">MRRNDRARNRVIFIARMTLIQRYLFRQISLPVLAACGSLVGIGLLSQSLDQLEVIVERGQSVWVMLKLTLLAVPQLFAVILPIGLFVGAIIALTRLQREQELTAAYASGMSRWQMIAPSARLAIAIALAALATNVVIQPWAQRASREQAFEIRTDLAALLVEEGRFVQGPNGLTVYVQQIEQNGLLKNLFIYVQEGDKVTTWDAAEARFGRVDGQPVLTMNQGSWQQYSSQGVLQQLSFDRWVFQLAPYVSNSERIRYKPADLWITQLFNPTPDLVRDTGPRGELLAEAHSRLSSPLYALTAMAMALAAIMGGAFSRTGYGMRIAKASAAFLLVRIFGYAIVAASAWNGWLNIFQYLLPLAATALALRLLFRALKPRRSSGWSPLAQLKARFA</sequence>
<keyword evidence="3 6" id="KW-0812">Transmembrane</keyword>
<dbReference type="Pfam" id="PF03739">
    <property type="entry name" value="LptF_LptG"/>
    <property type="match status" value="1"/>
</dbReference>
<evidence type="ECO:0000256" key="6">
    <source>
        <dbReference type="SAM" id="Phobius"/>
    </source>
</evidence>
<accession>A0ABW0FRF4</accession>
<proteinExistence type="predicted"/>
<name>A0ABW0FRF4_9CAUL</name>
<feature type="transmembrane region" description="Helical" evidence="6">
    <location>
        <begin position="23"/>
        <end position="45"/>
    </location>
</feature>
<feature type="transmembrane region" description="Helical" evidence="6">
    <location>
        <begin position="297"/>
        <end position="315"/>
    </location>
</feature>
<feature type="transmembrane region" description="Helical" evidence="6">
    <location>
        <begin position="353"/>
        <end position="371"/>
    </location>
</feature>
<dbReference type="RefSeq" id="WP_374038940.1">
    <property type="nucleotide sequence ID" value="NZ_CP169082.1"/>
</dbReference>
<keyword evidence="4 6" id="KW-1133">Transmembrane helix</keyword>
<evidence type="ECO:0000313" key="8">
    <source>
        <dbReference type="Proteomes" id="UP001596152"/>
    </source>
</evidence>
<dbReference type="PANTHER" id="PTHR33529">
    <property type="entry name" value="SLR0882 PROTEIN-RELATED"/>
    <property type="match status" value="1"/>
</dbReference>
<dbReference type="EMBL" id="JBHSLF010000011">
    <property type="protein sequence ID" value="MFC5343247.1"/>
    <property type="molecule type" value="Genomic_DNA"/>
</dbReference>
<protein>
    <submittedName>
        <fullName evidence="7">LptF/LptG family permease</fullName>
    </submittedName>
</protein>
<dbReference type="PANTHER" id="PTHR33529:SF6">
    <property type="entry name" value="YJGP_YJGQ FAMILY PERMEASE"/>
    <property type="match status" value="1"/>
</dbReference>
<gene>
    <name evidence="7" type="ORF">ACFPIE_04925</name>
</gene>
<feature type="transmembrane region" description="Helical" evidence="6">
    <location>
        <begin position="120"/>
        <end position="141"/>
    </location>
</feature>
<keyword evidence="5 6" id="KW-0472">Membrane</keyword>
<evidence type="ECO:0000313" key="7">
    <source>
        <dbReference type="EMBL" id="MFC5343247.1"/>
    </source>
</evidence>
<organism evidence="7 8">
    <name type="scientific">Brevundimonas staleyi</name>
    <dbReference type="NCBI Taxonomy" id="74326"/>
    <lineage>
        <taxon>Bacteria</taxon>
        <taxon>Pseudomonadati</taxon>
        <taxon>Pseudomonadota</taxon>
        <taxon>Alphaproteobacteria</taxon>
        <taxon>Caulobacterales</taxon>
        <taxon>Caulobacteraceae</taxon>
        <taxon>Brevundimonas</taxon>
    </lineage>
</organism>
<evidence type="ECO:0000256" key="5">
    <source>
        <dbReference type="ARBA" id="ARBA00023136"/>
    </source>
</evidence>
<reference evidence="8" key="1">
    <citation type="journal article" date="2019" name="Int. J. Syst. Evol. Microbiol.">
        <title>The Global Catalogue of Microorganisms (GCM) 10K type strain sequencing project: providing services to taxonomists for standard genome sequencing and annotation.</title>
        <authorList>
            <consortium name="The Broad Institute Genomics Platform"/>
            <consortium name="The Broad Institute Genome Sequencing Center for Infectious Disease"/>
            <person name="Wu L."/>
            <person name="Ma J."/>
        </authorList>
    </citation>
    <scope>NUCLEOTIDE SEQUENCE [LARGE SCALE GENOMIC DNA]</scope>
    <source>
        <strain evidence="8">JCM 12125</strain>
    </source>
</reference>
<comment type="subcellular location">
    <subcellularLocation>
        <location evidence="1">Cell membrane</location>
        <topology evidence="1">Multi-pass membrane protein</topology>
    </subcellularLocation>
</comment>
<evidence type="ECO:0000256" key="1">
    <source>
        <dbReference type="ARBA" id="ARBA00004651"/>
    </source>
</evidence>
<feature type="transmembrane region" description="Helical" evidence="6">
    <location>
        <begin position="327"/>
        <end position="347"/>
    </location>
</feature>
<evidence type="ECO:0000256" key="2">
    <source>
        <dbReference type="ARBA" id="ARBA00022475"/>
    </source>
</evidence>
<dbReference type="InterPro" id="IPR005495">
    <property type="entry name" value="LptG/LptF_permease"/>
</dbReference>
<feature type="transmembrane region" description="Helical" evidence="6">
    <location>
        <begin position="65"/>
        <end position="93"/>
    </location>
</feature>
<dbReference type="Proteomes" id="UP001596152">
    <property type="component" value="Unassembled WGS sequence"/>
</dbReference>